<dbReference type="RefSeq" id="WP_048049985.1">
    <property type="nucleotide sequence ID" value="NZ_JJPP01000155.1"/>
</dbReference>
<accession>A0A0F8HHX1</accession>
<evidence type="ECO:0000313" key="1">
    <source>
        <dbReference type="EMBL" id="KKG76276.1"/>
    </source>
</evidence>
<proteinExistence type="predicted"/>
<dbReference type="Proteomes" id="UP000034817">
    <property type="component" value="Unassembled WGS sequence"/>
</dbReference>
<name>A0A0F8HHX1_METMZ</name>
<evidence type="ECO:0000313" key="2">
    <source>
        <dbReference type="Proteomes" id="UP000034817"/>
    </source>
</evidence>
<dbReference type="PATRIC" id="fig|2209.72.peg.117"/>
<dbReference type="EMBL" id="JJPP01000155">
    <property type="protein sequence ID" value="KKG76276.1"/>
    <property type="molecule type" value="Genomic_DNA"/>
</dbReference>
<sequence length="834" mass="96435">MEEDPLEMCSLEEIENIPEESVGVYANVQKYLIDYVTTVLEPVFRETAHLDSKYKRALSFSAHVTTAVFTGATLYIYDRISTAQNITLHDVKLLCTAITLHDINKYWNETTGSNYAGNYYELIKKYFESDPFSLKIYFTEWKNELEEISFLVQHTQEYDSAQEETRFSRPKYGKLLPYIKIGDKIASLSKMEYPLQEIHKRLRDQGFHAQFLSLPQIPQQLLSQNVYRGVKRLLTESGGIPLLLSPQGILYLSENQIFIDKNKLKRIISSELVKNANSEPVLTDRKFDLGPLLSLPLDKDTQFEIYLTTAKNRTEKGLLKELGKTIYPESRILQESTAILTYFIYNDKGSKWTEFPKLKKFIKDENLKKELSKVGLLRDSFANRDGVGGQKCKAYTVHELVKSQIDYENILQKLHCSLKEALYAEMNTDSKVLDSLIQLICTFNNEACMGLIEEFLPNGNAETCFMCGEISTKEYKPGKHFLQSGGFTKRVTYKDQYKRYCDKCQIEHQLINHLVETSGFRKDEHLLFFYFYFDSIFFNVDPFYKQMNNVDITVHGTESEKLTVAFSLGNFETPFHIIPMAIRLPKVSDNSSRSTRRARAIHTAIKACLESGCKCVLTSPYTILRTYNEVFYNEQPSTLEKNLGMDCVGYYRDAKLIDKRLTVVNKMDGMKGLHRIQQFKRITVVPYIKRQTEYFENWTQKNGDFLNDLFGDTYMDMNVVAKKGVALFGKHRFTGTYKKVKIFRTSIDSLIVSKSNGYSDEESISFAAAAVSKDVKREQYSPKKGKDIENESLEFVSSIVDYLKEHELWSVKKLAKWQNPLTDLYEFEYILATK</sequence>
<gene>
    <name evidence="1" type="ORF">DU55_00520</name>
</gene>
<reference evidence="1 2" key="1">
    <citation type="journal article" date="2015" name="ISME J.">
        <title>Genomic and phenotypic differentiation among Methanosarcina mazei populations from Columbia River sediment.</title>
        <authorList>
            <person name="Youngblut N.D."/>
            <person name="Wirth J.S."/>
            <person name="Henriksen J.R."/>
            <person name="Smith M."/>
            <person name="Simon H."/>
            <person name="Metcalf W.W."/>
            <person name="Whitaker R.J."/>
        </authorList>
    </citation>
    <scope>NUCLEOTIDE SEQUENCE [LARGE SCALE GENOMIC DNA]</scope>
    <source>
        <strain evidence="1 2">3.H.A.2.4</strain>
    </source>
</reference>
<comment type="caution">
    <text evidence="1">The sequence shown here is derived from an EMBL/GenBank/DDBJ whole genome shotgun (WGS) entry which is preliminary data.</text>
</comment>
<dbReference type="AlphaFoldDB" id="A0A0F8HHX1"/>
<organism evidence="1 2">
    <name type="scientific">Methanosarcina mazei</name>
    <name type="common">Methanosarcina frisia</name>
    <dbReference type="NCBI Taxonomy" id="2209"/>
    <lineage>
        <taxon>Archaea</taxon>
        <taxon>Methanobacteriati</taxon>
        <taxon>Methanobacteriota</taxon>
        <taxon>Stenosarchaea group</taxon>
        <taxon>Methanomicrobia</taxon>
        <taxon>Methanosarcinales</taxon>
        <taxon>Methanosarcinaceae</taxon>
        <taxon>Methanosarcina</taxon>
    </lineage>
</organism>
<protein>
    <submittedName>
        <fullName evidence="1">Uncharacterized protein</fullName>
    </submittedName>
</protein>